<organism evidence="1 2">
    <name type="scientific">Nonomuraea africana</name>
    <dbReference type="NCBI Taxonomy" id="46171"/>
    <lineage>
        <taxon>Bacteria</taxon>
        <taxon>Bacillati</taxon>
        <taxon>Actinomycetota</taxon>
        <taxon>Actinomycetes</taxon>
        <taxon>Streptosporangiales</taxon>
        <taxon>Streptosporangiaceae</taxon>
        <taxon>Nonomuraea</taxon>
    </lineage>
</organism>
<keyword evidence="2" id="KW-1185">Reference proteome</keyword>
<protein>
    <submittedName>
        <fullName evidence="1">Uncharacterized protein YukE</fullName>
    </submittedName>
</protein>
<evidence type="ECO:0000313" key="1">
    <source>
        <dbReference type="EMBL" id="MBE1565623.1"/>
    </source>
</evidence>
<name>A0ABR9KUB4_9ACTN</name>
<dbReference type="Pfam" id="PF06013">
    <property type="entry name" value="WXG100"/>
    <property type="match status" value="1"/>
</dbReference>
<proteinExistence type="predicted"/>
<dbReference type="SUPFAM" id="SSF140453">
    <property type="entry name" value="EsxAB dimer-like"/>
    <property type="match status" value="1"/>
</dbReference>
<dbReference type="InterPro" id="IPR036689">
    <property type="entry name" value="ESAT-6-like_sf"/>
</dbReference>
<dbReference type="Proteomes" id="UP000661607">
    <property type="component" value="Unassembled WGS sequence"/>
</dbReference>
<gene>
    <name evidence="1" type="ORF">H4W81_008402</name>
</gene>
<dbReference type="InterPro" id="IPR010310">
    <property type="entry name" value="T7SS_ESAT-6-like"/>
</dbReference>
<reference evidence="1 2" key="1">
    <citation type="submission" date="2020-10" db="EMBL/GenBank/DDBJ databases">
        <title>Sequencing the genomes of 1000 actinobacteria strains.</title>
        <authorList>
            <person name="Klenk H.-P."/>
        </authorList>
    </citation>
    <scope>NUCLEOTIDE SEQUENCE [LARGE SCALE GENOMIC DNA]</scope>
    <source>
        <strain evidence="1 2">DSM 43748</strain>
    </source>
</reference>
<evidence type="ECO:0000313" key="2">
    <source>
        <dbReference type="Proteomes" id="UP000661607"/>
    </source>
</evidence>
<sequence>MQSQTNILAIQRKLDGANQDLHAHWVGGSREAFVRVAKAWHERLDVILKSLTQLAESIQANNKNYDLFNAQEEARFNRIAAMIDADVTFPSNR</sequence>
<comment type="caution">
    <text evidence="1">The sequence shown here is derived from an EMBL/GenBank/DDBJ whole genome shotgun (WGS) entry which is preliminary data.</text>
</comment>
<accession>A0ABR9KUB4</accession>
<dbReference type="EMBL" id="JADBEF010000001">
    <property type="protein sequence ID" value="MBE1565623.1"/>
    <property type="molecule type" value="Genomic_DNA"/>
</dbReference>
<dbReference type="Gene3D" id="1.10.287.1060">
    <property type="entry name" value="ESAT-6-like"/>
    <property type="match status" value="1"/>
</dbReference>